<dbReference type="InterPro" id="IPR029062">
    <property type="entry name" value="Class_I_gatase-like"/>
</dbReference>
<organism evidence="3 4">
    <name type="scientific">Deinococcus roseus</name>
    <dbReference type="NCBI Taxonomy" id="392414"/>
    <lineage>
        <taxon>Bacteria</taxon>
        <taxon>Thermotogati</taxon>
        <taxon>Deinococcota</taxon>
        <taxon>Deinococci</taxon>
        <taxon>Deinococcales</taxon>
        <taxon>Deinococcaceae</taxon>
        <taxon>Deinococcus</taxon>
    </lineage>
</organism>
<keyword evidence="4" id="KW-1185">Reference proteome</keyword>
<dbReference type="Pfam" id="PF01965">
    <property type="entry name" value="DJ-1_PfpI"/>
    <property type="match status" value="1"/>
</dbReference>
<dbReference type="PANTHER" id="PTHR42733:SF2">
    <property type="entry name" value="DJ-1_THIJ_PFPI FAMILY PROTEIN"/>
    <property type="match status" value="1"/>
</dbReference>
<dbReference type="PROSITE" id="PS51276">
    <property type="entry name" value="PEPTIDASE_C56_PFPI"/>
    <property type="match status" value="1"/>
</dbReference>
<reference evidence="4" key="1">
    <citation type="journal article" date="2019" name="Int. J. Syst. Evol. Microbiol.">
        <title>The Global Catalogue of Microorganisms (GCM) 10K type strain sequencing project: providing services to taxonomists for standard genome sequencing and annotation.</title>
        <authorList>
            <consortium name="The Broad Institute Genomics Platform"/>
            <consortium name="The Broad Institute Genome Sequencing Center for Infectious Disease"/>
            <person name="Wu L."/>
            <person name="Ma J."/>
        </authorList>
    </citation>
    <scope>NUCLEOTIDE SEQUENCE [LARGE SCALE GENOMIC DNA]</scope>
    <source>
        <strain evidence="4">JCM 14370</strain>
    </source>
</reference>
<comment type="caution">
    <text evidence="3">The sequence shown here is derived from an EMBL/GenBank/DDBJ whole genome shotgun (WGS) entry which is preliminary data.</text>
</comment>
<dbReference type="Proteomes" id="UP000632222">
    <property type="component" value="Unassembled WGS sequence"/>
</dbReference>
<dbReference type="EMBL" id="BMOD01000020">
    <property type="protein sequence ID" value="GGJ49536.1"/>
    <property type="molecule type" value="Genomic_DNA"/>
</dbReference>
<name>A0ABQ2DAU6_9DEIO</name>
<dbReference type="InterPro" id="IPR002818">
    <property type="entry name" value="DJ-1/PfpI"/>
</dbReference>
<evidence type="ECO:0000259" key="2">
    <source>
        <dbReference type="Pfam" id="PF01965"/>
    </source>
</evidence>
<gene>
    <name evidence="3" type="ORF">GCM10008938_39390</name>
</gene>
<comment type="similarity">
    <text evidence="1">Belongs to the peptidase C56 family.</text>
</comment>
<accession>A0ABQ2DAU6</accession>
<proteinExistence type="inferred from homology"/>
<protein>
    <submittedName>
        <fullName evidence="3">Glutamine amidotransferase</fullName>
    </submittedName>
</protein>
<keyword evidence="3" id="KW-0315">Glutamine amidotransferase</keyword>
<evidence type="ECO:0000256" key="1">
    <source>
        <dbReference type="ARBA" id="ARBA00008542"/>
    </source>
</evidence>
<dbReference type="InterPro" id="IPR006286">
    <property type="entry name" value="C56_PfpI-like"/>
</dbReference>
<dbReference type="SUPFAM" id="SSF52317">
    <property type="entry name" value="Class I glutamine amidotransferase-like"/>
    <property type="match status" value="1"/>
</dbReference>
<dbReference type="PANTHER" id="PTHR42733">
    <property type="entry name" value="DJ-1 PROTEIN"/>
    <property type="match status" value="1"/>
</dbReference>
<evidence type="ECO:0000313" key="3">
    <source>
        <dbReference type="EMBL" id="GGJ49536.1"/>
    </source>
</evidence>
<dbReference type="RefSeq" id="WP_189005691.1">
    <property type="nucleotide sequence ID" value="NZ_BMOD01000020.1"/>
</dbReference>
<evidence type="ECO:0000313" key="4">
    <source>
        <dbReference type="Proteomes" id="UP000632222"/>
    </source>
</evidence>
<feature type="domain" description="DJ-1/PfpI" evidence="2">
    <location>
        <begin position="3"/>
        <end position="174"/>
    </location>
</feature>
<dbReference type="Gene3D" id="3.40.50.880">
    <property type="match status" value="1"/>
</dbReference>
<sequence>MPKAVIITGPGFQDHDIVYTYYRAKEEGWEVDIATKDGELVTGKYGITVPMDKRSLPNISFNDLAAEDAVNKYDVVILTGGHEAPDRVRQDKRVLNFVKSMDEANKVVAGLCHGPWIMVSAGVLRNKLTCAYVGLKDDVVNAGATVIEADVVTDKNIITCSYYSESGKFMKAVFSAVKSYHNGGYPAEPIIV</sequence>